<comment type="caution">
    <text evidence="1">The sequence shown here is derived from an EMBL/GenBank/DDBJ whole genome shotgun (WGS) entry which is preliminary data.</text>
</comment>
<evidence type="ECO:0000313" key="1">
    <source>
        <dbReference type="EMBL" id="MBD2294769.1"/>
    </source>
</evidence>
<reference evidence="2" key="1">
    <citation type="journal article" date="2020" name="ISME J.">
        <title>Comparative genomics reveals insights into cyanobacterial evolution and habitat adaptation.</title>
        <authorList>
            <person name="Chen M.Y."/>
            <person name="Teng W.K."/>
            <person name="Zhao L."/>
            <person name="Hu C.X."/>
            <person name="Zhou Y.K."/>
            <person name="Han B.P."/>
            <person name="Song L.R."/>
            <person name="Shu W.S."/>
        </authorList>
    </citation>
    <scope>NUCLEOTIDE SEQUENCE [LARGE SCALE GENOMIC DNA]</scope>
    <source>
        <strain evidence="2">FACHB-251</strain>
    </source>
</reference>
<dbReference type="InterPro" id="IPR021373">
    <property type="entry name" value="DUF2993"/>
</dbReference>
<protein>
    <submittedName>
        <fullName evidence="1">DUF2993 domain-containing protein</fullName>
    </submittedName>
</protein>
<gene>
    <name evidence="1" type="ORF">H6G06_15075</name>
</gene>
<dbReference type="Pfam" id="PF11209">
    <property type="entry name" value="LmeA"/>
    <property type="match status" value="1"/>
</dbReference>
<dbReference type="EMBL" id="JACJQU010000008">
    <property type="protein sequence ID" value="MBD2294769.1"/>
    <property type="molecule type" value="Genomic_DNA"/>
</dbReference>
<evidence type="ECO:0000313" key="2">
    <source>
        <dbReference type="Proteomes" id="UP000662185"/>
    </source>
</evidence>
<dbReference type="Proteomes" id="UP000662185">
    <property type="component" value="Unassembled WGS sequence"/>
</dbReference>
<dbReference type="AlphaFoldDB" id="A0A927A1K7"/>
<proteinExistence type="predicted"/>
<name>A0A927A1K7_9NOST</name>
<sequence>MANKTSPAANGKKVRLITKALTTAIKLWLKTQLTQVSQIEVEIGASDRQLLSGGIPAVSIFATNAVYQGIHVTRIQLSAENIQINIGSVLKGKPLRLLEIVPVVAELVVEEGDLNKSLPSELLSTALNDVLVKLFPVLPEQWEKSKPISWQEITIDNQRLILYGVLPTDSKPTSLEISVGLELLNGQELQLTQIKILYNQEPILENNSGYHLDLGSDVDLQELTLKSSQILCRGRINVNP</sequence>
<dbReference type="RefSeq" id="WP_190561504.1">
    <property type="nucleotide sequence ID" value="NZ_JACJQU010000008.1"/>
</dbReference>
<organism evidence="1 2">
    <name type="scientific">Anabaena sphaerica FACHB-251</name>
    <dbReference type="NCBI Taxonomy" id="2692883"/>
    <lineage>
        <taxon>Bacteria</taxon>
        <taxon>Bacillati</taxon>
        <taxon>Cyanobacteriota</taxon>
        <taxon>Cyanophyceae</taxon>
        <taxon>Nostocales</taxon>
        <taxon>Nostocaceae</taxon>
        <taxon>Anabaena</taxon>
    </lineage>
</organism>
<keyword evidence="2" id="KW-1185">Reference proteome</keyword>
<accession>A0A927A1K7</accession>